<dbReference type="InterPro" id="IPR013325">
    <property type="entry name" value="RNA_pol_sigma_r2"/>
</dbReference>
<dbReference type="NCBIfam" id="TIGR02937">
    <property type="entry name" value="sigma70-ECF"/>
    <property type="match status" value="1"/>
</dbReference>
<evidence type="ECO:0000313" key="8">
    <source>
        <dbReference type="Proteomes" id="UP000093391"/>
    </source>
</evidence>
<keyword evidence="4" id="KW-0804">Transcription</keyword>
<dbReference type="InterPro" id="IPR013249">
    <property type="entry name" value="RNA_pol_sigma70_r4_t2"/>
</dbReference>
<dbReference type="InterPro" id="IPR036388">
    <property type="entry name" value="WH-like_DNA-bd_sf"/>
</dbReference>
<accession>A0A1B2LZQ1</accession>
<dbReference type="Gene3D" id="1.10.10.10">
    <property type="entry name" value="Winged helix-like DNA-binding domain superfamily/Winged helix DNA-binding domain"/>
    <property type="match status" value="1"/>
</dbReference>
<dbReference type="Pfam" id="PF08281">
    <property type="entry name" value="Sigma70_r4_2"/>
    <property type="match status" value="1"/>
</dbReference>
<evidence type="ECO:0000259" key="5">
    <source>
        <dbReference type="Pfam" id="PF04542"/>
    </source>
</evidence>
<feature type="domain" description="RNA polymerase sigma factor 70 region 4 type 2" evidence="6">
    <location>
        <begin position="108"/>
        <end position="160"/>
    </location>
</feature>
<dbReference type="RefSeq" id="WP_067554799.1">
    <property type="nucleotide sequence ID" value="NZ_CP016895.1"/>
</dbReference>
<dbReference type="InterPro" id="IPR013324">
    <property type="entry name" value="RNA_pol_sigma_r3/r4-like"/>
</dbReference>
<dbReference type="GO" id="GO:0016987">
    <property type="term" value="F:sigma factor activity"/>
    <property type="evidence" value="ECO:0007669"/>
    <property type="project" value="UniProtKB-KW"/>
</dbReference>
<keyword evidence="2" id="KW-0805">Transcription regulation</keyword>
<keyword evidence="8" id="KW-1185">Reference proteome</keyword>
<gene>
    <name evidence="7" type="ORF">BFG52_08640</name>
</gene>
<evidence type="ECO:0000256" key="4">
    <source>
        <dbReference type="ARBA" id="ARBA00023163"/>
    </source>
</evidence>
<feature type="domain" description="RNA polymerase sigma-70 region 2" evidence="5">
    <location>
        <begin position="12"/>
        <end position="76"/>
    </location>
</feature>
<dbReference type="SUPFAM" id="SSF88659">
    <property type="entry name" value="Sigma3 and sigma4 domains of RNA polymerase sigma factors"/>
    <property type="match status" value="1"/>
</dbReference>
<evidence type="ECO:0000259" key="6">
    <source>
        <dbReference type="Pfam" id="PF08281"/>
    </source>
</evidence>
<protein>
    <submittedName>
        <fullName evidence="7">RNA polymerase subunit sigma</fullName>
    </submittedName>
</protein>
<dbReference type="AlphaFoldDB" id="A0A1B2LZQ1"/>
<dbReference type="PANTHER" id="PTHR43133">
    <property type="entry name" value="RNA POLYMERASE ECF-TYPE SIGMA FACTO"/>
    <property type="match status" value="1"/>
</dbReference>
<dbReference type="KEGG" id="ala:BFG52_08640"/>
<evidence type="ECO:0000256" key="3">
    <source>
        <dbReference type="ARBA" id="ARBA00023082"/>
    </source>
</evidence>
<evidence type="ECO:0000256" key="1">
    <source>
        <dbReference type="ARBA" id="ARBA00010641"/>
    </source>
</evidence>
<dbReference type="SUPFAM" id="SSF88946">
    <property type="entry name" value="Sigma2 domain of RNA polymerase sigma factors"/>
    <property type="match status" value="1"/>
</dbReference>
<proteinExistence type="inferred from homology"/>
<dbReference type="InterPro" id="IPR039425">
    <property type="entry name" value="RNA_pol_sigma-70-like"/>
</dbReference>
<evidence type="ECO:0000313" key="7">
    <source>
        <dbReference type="EMBL" id="AOA58415.1"/>
    </source>
</evidence>
<dbReference type="OrthoDB" id="9797134at2"/>
<name>A0A1B2LZQ1_9GAMM</name>
<dbReference type="Pfam" id="PF04542">
    <property type="entry name" value="Sigma70_r2"/>
    <property type="match status" value="1"/>
</dbReference>
<dbReference type="STRING" id="1789224.BFG52_08640"/>
<dbReference type="InterPro" id="IPR007627">
    <property type="entry name" value="RNA_pol_sigma70_r2"/>
</dbReference>
<dbReference type="InterPro" id="IPR014284">
    <property type="entry name" value="RNA_pol_sigma-70_dom"/>
</dbReference>
<dbReference type="PANTHER" id="PTHR43133:SF63">
    <property type="entry name" value="RNA POLYMERASE SIGMA FACTOR FECI-RELATED"/>
    <property type="match status" value="1"/>
</dbReference>
<dbReference type="Proteomes" id="UP000093391">
    <property type="component" value="Chromosome"/>
</dbReference>
<sequence>MVSLSQHGVAHLYREHHSWIYQWLYHRLGNSADAADLAHDTFLRVMVREHQYHIEQPRAYLTVVAKGLMVSWFRRKHIERNYLVLLAERSEQTHPSTEQHYLIIETLVEISLLLEDLPHEVRLSFLYAQLEGLKYQDIADKLNLSLSTVKRHVKKAYLHCLTAMMDHDC</sequence>
<dbReference type="EMBL" id="CP016895">
    <property type="protein sequence ID" value="AOA58415.1"/>
    <property type="molecule type" value="Genomic_DNA"/>
</dbReference>
<evidence type="ECO:0000256" key="2">
    <source>
        <dbReference type="ARBA" id="ARBA00023015"/>
    </source>
</evidence>
<keyword evidence="3" id="KW-0731">Sigma factor</keyword>
<organism evidence="7 8">
    <name type="scientific">Acinetobacter larvae</name>
    <dbReference type="NCBI Taxonomy" id="1789224"/>
    <lineage>
        <taxon>Bacteria</taxon>
        <taxon>Pseudomonadati</taxon>
        <taxon>Pseudomonadota</taxon>
        <taxon>Gammaproteobacteria</taxon>
        <taxon>Moraxellales</taxon>
        <taxon>Moraxellaceae</taxon>
        <taxon>Acinetobacter</taxon>
    </lineage>
</organism>
<dbReference type="Gene3D" id="1.10.1740.10">
    <property type="match status" value="1"/>
</dbReference>
<comment type="similarity">
    <text evidence="1">Belongs to the sigma-70 factor family. ECF subfamily.</text>
</comment>
<dbReference type="GO" id="GO:0003677">
    <property type="term" value="F:DNA binding"/>
    <property type="evidence" value="ECO:0007669"/>
    <property type="project" value="InterPro"/>
</dbReference>
<reference evidence="7 8" key="1">
    <citation type="submission" date="2016-08" db="EMBL/GenBank/DDBJ databases">
        <authorList>
            <person name="Seilhamer J.J."/>
        </authorList>
    </citation>
    <scope>NUCLEOTIDE SEQUENCE [LARGE SCALE GENOMIC DNA]</scope>
    <source>
        <strain evidence="7 8">BRTC-1</strain>
    </source>
</reference>
<dbReference type="GO" id="GO:0006352">
    <property type="term" value="P:DNA-templated transcription initiation"/>
    <property type="evidence" value="ECO:0007669"/>
    <property type="project" value="InterPro"/>
</dbReference>